<feature type="transmembrane region" description="Helical" evidence="1">
    <location>
        <begin position="111"/>
        <end position="134"/>
    </location>
</feature>
<sequence length="352" mass="40594">MDSVVEMPRQTTGYYADTAYRPDRIPAQSPQHEDHNQSALERFGTARLPWGHTELVVPIFIFAKAPPKLLRWYEEHGDPLEGTGYQGQMDHECFRYAPLAKRFQLLNLAEIFSRLTVLVLGPLMILTLIIGSFLTSKSNYWHSLVYDEWLSTALIFGIPIGTWLISRVLAKFCLGWFLKAGKGPLWELNRRTGMVTVWTYPPKFPFIPRGKPEVFKAPFVEFDAWVSTRGDRAGILNRLHLFHRYSTCEAGVGAVGGATSMPEPCYALWDFVQNYMDVTQPLPDIPIWEAYRHLDPVTAEHDRQTNRPERYWRDMDDDTFKACEREMHNRVRALSTLGRPNIMAEKTVYASY</sequence>
<dbReference type="EMBL" id="SJDL01000023">
    <property type="protein sequence ID" value="TBW54268.1"/>
    <property type="molecule type" value="Genomic_DNA"/>
</dbReference>
<gene>
    <name evidence="2" type="ORF">EZI54_14235</name>
</gene>
<keyword evidence="1" id="KW-0812">Transmembrane</keyword>
<feature type="transmembrane region" description="Helical" evidence="1">
    <location>
        <begin position="154"/>
        <end position="178"/>
    </location>
</feature>
<dbReference type="Proteomes" id="UP000313645">
    <property type="component" value="Unassembled WGS sequence"/>
</dbReference>
<comment type="caution">
    <text evidence="2">The sequence shown here is derived from an EMBL/GenBank/DDBJ whole genome shotgun (WGS) entry which is preliminary data.</text>
</comment>
<keyword evidence="1" id="KW-0472">Membrane</keyword>
<organism evidence="2 3">
    <name type="scientific">Marinobacter halodurans</name>
    <dbReference type="NCBI Taxonomy" id="2528979"/>
    <lineage>
        <taxon>Bacteria</taxon>
        <taxon>Pseudomonadati</taxon>
        <taxon>Pseudomonadota</taxon>
        <taxon>Gammaproteobacteria</taxon>
        <taxon>Pseudomonadales</taxon>
        <taxon>Marinobacteraceae</taxon>
        <taxon>Marinobacter</taxon>
    </lineage>
</organism>
<evidence type="ECO:0000256" key="1">
    <source>
        <dbReference type="SAM" id="Phobius"/>
    </source>
</evidence>
<name>A0ABY1ZLZ8_9GAMM</name>
<reference evidence="2 3" key="1">
    <citation type="submission" date="2019-02" db="EMBL/GenBank/DDBJ databases">
        <title>Marinobacter halodurans sp. nov., a marine bacterium isolated from sea tidal flat.</title>
        <authorList>
            <person name="Yoo Y."/>
            <person name="Lee D.W."/>
            <person name="Kim B.S."/>
            <person name="Kim J.-J."/>
        </authorList>
    </citation>
    <scope>NUCLEOTIDE SEQUENCE [LARGE SCALE GENOMIC DNA]</scope>
    <source>
        <strain evidence="2 3">YJ-S3-2</strain>
    </source>
</reference>
<keyword evidence="1" id="KW-1133">Transmembrane helix</keyword>
<proteinExistence type="predicted"/>
<evidence type="ECO:0008006" key="4">
    <source>
        <dbReference type="Google" id="ProtNLM"/>
    </source>
</evidence>
<accession>A0ABY1ZLZ8</accession>
<keyword evidence="3" id="KW-1185">Reference proteome</keyword>
<evidence type="ECO:0000313" key="3">
    <source>
        <dbReference type="Proteomes" id="UP000313645"/>
    </source>
</evidence>
<evidence type="ECO:0000313" key="2">
    <source>
        <dbReference type="EMBL" id="TBW54268.1"/>
    </source>
</evidence>
<protein>
    <recommendedName>
        <fullName evidence="4">DUF1353 domain-containing protein</fullName>
    </recommendedName>
</protein>